<dbReference type="EMBL" id="JACCJB010000009">
    <property type="protein sequence ID" value="KAF6223933.1"/>
    <property type="molecule type" value="Genomic_DNA"/>
</dbReference>
<dbReference type="Proteomes" id="UP000593566">
    <property type="component" value="Unassembled WGS sequence"/>
</dbReference>
<dbReference type="GeneID" id="59338897"/>
<feature type="transmembrane region" description="Helical" evidence="7">
    <location>
        <begin position="228"/>
        <end position="248"/>
    </location>
</feature>
<feature type="compositionally biased region" description="Polar residues" evidence="6">
    <location>
        <begin position="384"/>
        <end position="393"/>
    </location>
</feature>
<evidence type="ECO:0000256" key="1">
    <source>
        <dbReference type="ARBA" id="ARBA00004141"/>
    </source>
</evidence>
<dbReference type="PANTHER" id="PTHR33048:SF160">
    <property type="entry name" value="SAT4 FAMILY MEMBRANE PROTEIN"/>
    <property type="match status" value="1"/>
</dbReference>
<keyword evidence="3 7" id="KW-1133">Transmembrane helix</keyword>
<feature type="transmembrane region" description="Helical" evidence="7">
    <location>
        <begin position="66"/>
        <end position="88"/>
    </location>
</feature>
<dbReference type="Pfam" id="PF20684">
    <property type="entry name" value="Fung_rhodopsin"/>
    <property type="match status" value="1"/>
</dbReference>
<dbReference type="RefSeq" id="XP_037152993.1">
    <property type="nucleotide sequence ID" value="XM_037301359.1"/>
</dbReference>
<feature type="transmembrane region" description="Helical" evidence="7">
    <location>
        <begin position="260"/>
        <end position="285"/>
    </location>
</feature>
<evidence type="ECO:0000259" key="8">
    <source>
        <dbReference type="Pfam" id="PF20684"/>
    </source>
</evidence>
<comment type="similarity">
    <text evidence="5">Belongs to the SAT4 family.</text>
</comment>
<feature type="transmembrane region" description="Helical" evidence="7">
    <location>
        <begin position="31"/>
        <end position="54"/>
    </location>
</feature>
<comment type="caution">
    <text evidence="9">The sequence shown here is derived from an EMBL/GenBank/DDBJ whole genome shotgun (WGS) entry which is preliminary data.</text>
</comment>
<feature type="transmembrane region" description="Helical" evidence="7">
    <location>
        <begin position="192"/>
        <end position="216"/>
    </location>
</feature>
<feature type="transmembrane region" description="Helical" evidence="7">
    <location>
        <begin position="116"/>
        <end position="138"/>
    </location>
</feature>
<sequence length="412" mass="45764">MATLEQLLEGPGLEPPPGVVPNFIDPQSRSAANLACNIICVSVATICVAIRIYTRFVITRFHGWEDYTCVIAWLGLIAYATLMLIPIFNHNAGIHQWDIQVINLIQWTKIANGIEIAYIPTIFITKLSILLLFLRIFVPSGKTRTYWIIQGVILFNFLFYLANLPVEIWPCVPRSKLWTPTEPGHCIKNEEVFVAGGTINVVSDFTILLLPIVEVWRLHMSTQRKIGVSAVFATGLFGCISSIMHLVTSVASARSPDKTYYLFPVALWTIAEIASGIVCGCLITMPHFFRHFAPKIASKLSLSRHSRSTGASKHACFVPVRASKVPEWSGAYESADRGKDDYMELEESNAWRGSATTIMHVDDNGAVRGRNEWGDRGGRGPVSNLPSNVTSIYSDDGPRADSPHLMNRPVHR</sequence>
<feature type="region of interest" description="Disordered" evidence="6">
    <location>
        <begin position="366"/>
        <end position="412"/>
    </location>
</feature>
<name>A0A8H6CI10_9LECA</name>
<evidence type="ECO:0000256" key="3">
    <source>
        <dbReference type="ARBA" id="ARBA00022989"/>
    </source>
</evidence>
<dbReference type="AlphaFoldDB" id="A0A8H6CI10"/>
<organism evidence="9 10">
    <name type="scientific">Letharia lupina</name>
    <dbReference type="NCBI Taxonomy" id="560253"/>
    <lineage>
        <taxon>Eukaryota</taxon>
        <taxon>Fungi</taxon>
        <taxon>Dikarya</taxon>
        <taxon>Ascomycota</taxon>
        <taxon>Pezizomycotina</taxon>
        <taxon>Lecanoromycetes</taxon>
        <taxon>OSLEUM clade</taxon>
        <taxon>Lecanoromycetidae</taxon>
        <taxon>Lecanorales</taxon>
        <taxon>Lecanorineae</taxon>
        <taxon>Parmeliaceae</taxon>
        <taxon>Letharia</taxon>
    </lineage>
</organism>
<keyword evidence="10" id="KW-1185">Reference proteome</keyword>
<evidence type="ECO:0000256" key="2">
    <source>
        <dbReference type="ARBA" id="ARBA00022692"/>
    </source>
</evidence>
<dbReference type="PANTHER" id="PTHR33048">
    <property type="entry name" value="PTH11-LIKE INTEGRAL MEMBRANE PROTEIN (AFU_ORTHOLOGUE AFUA_5G11245)"/>
    <property type="match status" value="1"/>
</dbReference>
<keyword evidence="4 7" id="KW-0472">Membrane</keyword>
<evidence type="ECO:0000313" key="9">
    <source>
        <dbReference type="EMBL" id="KAF6223933.1"/>
    </source>
</evidence>
<evidence type="ECO:0000313" key="10">
    <source>
        <dbReference type="Proteomes" id="UP000593566"/>
    </source>
</evidence>
<feature type="domain" description="Rhodopsin" evidence="8">
    <location>
        <begin position="50"/>
        <end position="290"/>
    </location>
</feature>
<dbReference type="GO" id="GO:0016020">
    <property type="term" value="C:membrane"/>
    <property type="evidence" value="ECO:0007669"/>
    <property type="project" value="UniProtKB-SubCell"/>
</dbReference>
<reference evidence="9 10" key="1">
    <citation type="journal article" date="2020" name="Genomics">
        <title>Complete, high-quality genomes from long-read metagenomic sequencing of two wolf lichen thalli reveals enigmatic genome architecture.</title>
        <authorList>
            <person name="McKenzie S.K."/>
            <person name="Walston R.F."/>
            <person name="Allen J.L."/>
        </authorList>
    </citation>
    <scope>NUCLEOTIDE SEQUENCE [LARGE SCALE GENOMIC DNA]</scope>
    <source>
        <strain evidence="9">WasteWater1</strain>
    </source>
</reference>
<accession>A0A8H6CI10</accession>
<feature type="compositionally biased region" description="Basic and acidic residues" evidence="6">
    <location>
        <begin position="366"/>
        <end position="378"/>
    </location>
</feature>
<dbReference type="InterPro" id="IPR049326">
    <property type="entry name" value="Rhodopsin_dom_fungi"/>
</dbReference>
<evidence type="ECO:0000256" key="5">
    <source>
        <dbReference type="ARBA" id="ARBA00038359"/>
    </source>
</evidence>
<keyword evidence="2 7" id="KW-0812">Transmembrane</keyword>
<protein>
    <recommendedName>
        <fullName evidence="8">Rhodopsin domain-containing protein</fullName>
    </recommendedName>
</protein>
<comment type="subcellular location">
    <subcellularLocation>
        <location evidence="1">Membrane</location>
        <topology evidence="1">Multi-pass membrane protein</topology>
    </subcellularLocation>
</comment>
<dbReference type="InterPro" id="IPR052337">
    <property type="entry name" value="SAT4-like"/>
</dbReference>
<proteinExistence type="inferred from homology"/>
<evidence type="ECO:0000256" key="4">
    <source>
        <dbReference type="ARBA" id="ARBA00023136"/>
    </source>
</evidence>
<evidence type="ECO:0000256" key="6">
    <source>
        <dbReference type="SAM" id="MobiDB-lite"/>
    </source>
</evidence>
<gene>
    <name evidence="9" type="ORF">HO133_010507</name>
</gene>
<feature type="transmembrane region" description="Helical" evidence="7">
    <location>
        <begin position="145"/>
        <end position="162"/>
    </location>
</feature>
<evidence type="ECO:0000256" key="7">
    <source>
        <dbReference type="SAM" id="Phobius"/>
    </source>
</evidence>